<dbReference type="PANTHER" id="PTHR33446">
    <property type="entry name" value="PROTEIN TONB-RELATED"/>
    <property type="match status" value="1"/>
</dbReference>
<dbReference type="PROSITE" id="PS52015">
    <property type="entry name" value="TONB_CTD"/>
    <property type="match status" value="1"/>
</dbReference>
<evidence type="ECO:0000256" key="2">
    <source>
        <dbReference type="ARBA" id="ARBA00006555"/>
    </source>
</evidence>
<evidence type="ECO:0000259" key="10">
    <source>
        <dbReference type="PROSITE" id="PS52015"/>
    </source>
</evidence>
<dbReference type="EMBL" id="JBCHKQ010000001">
    <property type="protein sequence ID" value="MEM5947089.1"/>
    <property type="molecule type" value="Genomic_DNA"/>
</dbReference>
<dbReference type="Pfam" id="PF03544">
    <property type="entry name" value="TonB_C"/>
    <property type="match status" value="1"/>
</dbReference>
<keyword evidence="5" id="KW-0997">Cell inner membrane</keyword>
<keyword evidence="6" id="KW-0812">Transmembrane</keyword>
<evidence type="ECO:0000256" key="3">
    <source>
        <dbReference type="ARBA" id="ARBA00022448"/>
    </source>
</evidence>
<proteinExistence type="inferred from homology"/>
<name>A0ABU9U8U2_9SPIR</name>
<accession>A0ABU9U8U2</accession>
<evidence type="ECO:0000313" key="12">
    <source>
        <dbReference type="Proteomes" id="UP001466331"/>
    </source>
</evidence>
<feature type="domain" description="TonB C-terminal" evidence="10">
    <location>
        <begin position="96"/>
        <end position="186"/>
    </location>
</feature>
<evidence type="ECO:0000256" key="4">
    <source>
        <dbReference type="ARBA" id="ARBA00022475"/>
    </source>
</evidence>
<evidence type="ECO:0000256" key="5">
    <source>
        <dbReference type="ARBA" id="ARBA00022519"/>
    </source>
</evidence>
<gene>
    <name evidence="11" type="ORF">WKV44_00870</name>
</gene>
<comment type="subcellular location">
    <subcellularLocation>
        <location evidence="1">Cell inner membrane</location>
        <topology evidence="1">Single-pass membrane protein</topology>
        <orientation evidence="1">Periplasmic side</orientation>
    </subcellularLocation>
</comment>
<evidence type="ECO:0000256" key="8">
    <source>
        <dbReference type="ARBA" id="ARBA00022989"/>
    </source>
</evidence>
<keyword evidence="8" id="KW-1133">Transmembrane helix</keyword>
<keyword evidence="3" id="KW-0813">Transport</keyword>
<comment type="caution">
    <text evidence="11">The sequence shown here is derived from an EMBL/GenBank/DDBJ whole genome shotgun (WGS) entry which is preliminary data.</text>
</comment>
<dbReference type="InterPro" id="IPR006260">
    <property type="entry name" value="TonB/TolA_C"/>
</dbReference>
<dbReference type="InterPro" id="IPR037682">
    <property type="entry name" value="TonB_C"/>
</dbReference>
<organism evidence="11 12">
    <name type="scientific">Rarispira pelagica</name>
    <dbReference type="NCBI Taxonomy" id="3141764"/>
    <lineage>
        <taxon>Bacteria</taxon>
        <taxon>Pseudomonadati</taxon>
        <taxon>Spirochaetota</taxon>
        <taxon>Spirochaetia</taxon>
        <taxon>Winmispirales</taxon>
        <taxon>Winmispiraceae</taxon>
        <taxon>Rarispira</taxon>
    </lineage>
</organism>
<evidence type="ECO:0000256" key="6">
    <source>
        <dbReference type="ARBA" id="ARBA00022692"/>
    </source>
</evidence>
<dbReference type="SUPFAM" id="SSF74653">
    <property type="entry name" value="TolA/TonB C-terminal domain"/>
    <property type="match status" value="1"/>
</dbReference>
<evidence type="ECO:0000256" key="9">
    <source>
        <dbReference type="ARBA" id="ARBA00023136"/>
    </source>
</evidence>
<dbReference type="RefSeq" id="WP_420068542.1">
    <property type="nucleotide sequence ID" value="NZ_JBCHKQ010000001.1"/>
</dbReference>
<comment type="similarity">
    <text evidence="2">Belongs to the TonB family.</text>
</comment>
<dbReference type="InterPro" id="IPR051045">
    <property type="entry name" value="TonB-dependent_transducer"/>
</dbReference>
<keyword evidence="9" id="KW-0472">Membrane</keyword>
<sequence>MNFYTDNNFYLSLNVNTQVKDTVAVSAKDEKNVINATEKRKTEEINKKQKKNNLDSNEIQKKYLSNNNSNDNKNRKNKNTGLLTNFTPFYYINNDGLYKKPVLRRYEKPEYPPLARRKGEEGIVELLLKVSPGGQVVDVSIINSSGSRFLDRAAVEAARKFEFYPAVYSDKKIYTVYSISIRFELE</sequence>
<keyword evidence="12" id="KW-1185">Reference proteome</keyword>
<dbReference type="NCBIfam" id="TIGR01352">
    <property type="entry name" value="tonB_Cterm"/>
    <property type="match status" value="1"/>
</dbReference>
<evidence type="ECO:0000256" key="1">
    <source>
        <dbReference type="ARBA" id="ARBA00004383"/>
    </source>
</evidence>
<evidence type="ECO:0000313" key="11">
    <source>
        <dbReference type="EMBL" id="MEM5947089.1"/>
    </source>
</evidence>
<reference evidence="11 12" key="1">
    <citation type="submission" date="2024-03" db="EMBL/GenBank/DDBJ databases">
        <title>Ignisphaera cupida sp. nov., a hyperthermophilic hydrolytic archaeon from a hot spring of Kamchatka, and proposal of Ignisphaeraceae fam. nov.</title>
        <authorList>
            <person name="Podosokorskaya O.A."/>
            <person name="Elcheninov A.G."/>
            <person name="Maltseva A.I."/>
            <person name="Zayulina K.S."/>
            <person name="Novikov A."/>
            <person name="Merkel A.Y."/>
        </authorList>
    </citation>
    <scope>NUCLEOTIDE SEQUENCE [LARGE SCALE GENOMIC DNA]</scope>
    <source>
        <strain evidence="11 12">38H-sp</strain>
    </source>
</reference>
<evidence type="ECO:0000256" key="7">
    <source>
        <dbReference type="ARBA" id="ARBA00022927"/>
    </source>
</evidence>
<protein>
    <submittedName>
        <fullName evidence="11">Energy transducer TonB</fullName>
    </submittedName>
</protein>
<keyword evidence="7" id="KW-0653">Protein transport</keyword>
<dbReference type="Proteomes" id="UP001466331">
    <property type="component" value="Unassembled WGS sequence"/>
</dbReference>
<keyword evidence="4" id="KW-1003">Cell membrane</keyword>
<dbReference type="Gene3D" id="3.30.1150.10">
    <property type="match status" value="1"/>
</dbReference>